<sequence>MWLKETEKVLNLLSTEEKLSDFVFVGGSAISYYIHHRLSEDIDLFCTYNQLKQRILNNIIEKLRNNEHNIVVLPVEDRTIQMDLDIDGVKTTFFSWSLDLLKTNSKAFKGYIKIADLELLAGMKAYTFGRRLKIRDAYDLYALSQEIGFENIIELAKDFFGSLFSERLFINQVQDLSLLQGDKIEDYLNPKYKVSKNDMENYFTAEVEKYILKSLEREIENK</sequence>
<dbReference type="EMBL" id="SGBC01000001">
    <property type="protein sequence ID" value="RZD17275.1"/>
    <property type="molecule type" value="Genomic_DNA"/>
</dbReference>
<comment type="caution">
    <text evidence="1">The sequence shown here is derived from an EMBL/GenBank/DDBJ whole genome shotgun (WGS) entry which is preliminary data.</text>
</comment>
<evidence type="ECO:0000313" key="1">
    <source>
        <dbReference type="EMBL" id="RZD17275.1"/>
    </source>
</evidence>
<reference evidence="1 2" key="1">
    <citation type="journal article" date="2019" name="ISME J.">
        <title>Insights into ecological role of a new deltaproteobacterial order Candidatus Acidulodesulfobacterales by metagenomics and metatranscriptomics.</title>
        <authorList>
            <person name="Tan S."/>
            <person name="Liu J."/>
            <person name="Fang Y."/>
            <person name="Hedlund B.P."/>
            <person name="Lian Z.H."/>
            <person name="Huang L.Y."/>
            <person name="Li J.T."/>
            <person name="Huang L.N."/>
            <person name="Li W.J."/>
            <person name="Jiang H.C."/>
            <person name="Dong H.L."/>
            <person name="Shu W.S."/>
        </authorList>
    </citation>
    <scope>NUCLEOTIDE SEQUENCE [LARGE SCALE GENOMIC DNA]</scope>
    <source>
        <strain evidence="1">AP2</strain>
    </source>
</reference>
<dbReference type="Proteomes" id="UP000316562">
    <property type="component" value="Unassembled WGS sequence"/>
</dbReference>
<organism evidence="1 2">
    <name type="scientific">Acididesulfobacter guangdongensis</name>
    <dbReference type="NCBI Taxonomy" id="2597225"/>
    <lineage>
        <taxon>Bacteria</taxon>
        <taxon>Deltaproteobacteria</taxon>
        <taxon>Candidatus Acidulodesulfobacterales</taxon>
        <taxon>Candidatus Acididesulfobacter</taxon>
    </lineage>
</organism>
<protein>
    <recommendedName>
        <fullName evidence="3">Nucleotidyl transferase AbiEii/AbiGii toxin family protein</fullName>
    </recommendedName>
</protein>
<gene>
    <name evidence="1" type="ORF">EVJ46_03335</name>
</gene>
<evidence type="ECO:0008006" key="3">
    <source>
        <dbReference type="Google" id="ProtNLM"/>
    </source>
</evidence>
<proteinExistence type="predicted"/>
<name>A0A519BJ32_ACIG2</name>
<dbReference type="Gene3D" id="3.10.450.620">
    <property type="entry name" value="JHP933, nucleotidyltransferase-like core domain"/>
    <property type="match status" value="1"/>
</dbReference>
<accession>A0A519BJ32</accession>
<dbReference type="Pfam" id="PF08843">
    <property type="entry name" value="AbiEii"/>
    <property type="match status" value="1"/>
</dbReference>
<evidence type="ECO:0000313" key="2">
    <source>
        <dbReference type="Proteomes" id="UP000316562"/>
    </source>
</evidence>
<dbReference type="InterPro" id="IPR014942">
    <property type="entry name" value="AbiEii"/>
</dbReference>
<dbReference type="AlphaFoldDB" id="A0A519BJ32"/>